<keyword evidence="1" id="KW-0472">Membrane</keyword>
<dbReference type="AlphaFoldDB" id="A0A1T4R6T5"/>
<sequence>MFEKLLFYSLLVITFDACMYFFGNKKYKSHLELKHYISTLKIPIYQKILIMKILIVQVLVIIFSIISI</sequence>
<evidence type="ECO:0000313" key="2">
    <source>
        <dbReference type="EMBL" id="SKA11607.1"/>
    </source>
</evidence>
<evidence type="ECO:0000256" key="1">
    <source>
        <dbReference type="SAM" id="Phobius"/>
    </source>
</evidence>
<keyword evidence="1" id="KW-0812">Transmembrane</keyword>
<keyword evidence="1" id="KW-1133">Transmembrane helix</keyword>
<reference evidence="2 3" key="1">
    <citation type="submission" date="2017-02" db="EMBL/GenBank/DDBJ databases">
        <authorList>
            <person name="Peterson S.W."/>
        </authorList>
    </citation>
    <scope>NUCLEOTIDE SEQUENCE [LARGE SCALE GENOMIC DNA]</scope>
    <source>
        <strain evidence="2 3">ATCC 700028</strain>
    </source>
</reference>
<name>A0A1T4R6T5_9FUSO</name>
<gene>
    <name evidence="2" type="ORF">SAMN02745174_02597</name>
</gene>
<dbReference type="Proteomes" id="UP000191153">
    <property type="component" value="Unassembled WGS sequence"/>
</dbReference>
<feature type="transmembrane region" description="Helical" evidence="1">
    <location>
        <begin position="44"/>
        <end position="66"/>
    </location>
</feature>
<organism evidence="2 3">
    <name type="scientific">Cetobacterium ceti</name>
    <dbReference type="NCBI Taxonomy" id="180163"/>
    <lineage>
        <taxon>Bacteria</taxon>
        <taxon>Fusobacteriati</taxon>
        <taxon>Fusobacteriota</taxon>
        <taxon>Fusobacteriia</taxon>
        <taxon>Fusobacteriales</taxon>
        <taxon>Fusobacteriaceae</taxon>
        <taxon>Cetobacterium</taxon>
    </lineage>
</organism>
<evidence type="ECO:0000313" key="3">
    <source>
        <dbReference type="Proteomes" id="UP000191153"/>
    </source>
</evidence>
<protein>
    <submittedName>
        <fullName evidence="2">Uncharacterized protein</fullName>
    </submittedName>
</protein>
<feature type="transmembrane region" description="Helical" evidence="1">
    <location>
        <begin position="6"/>
        <end position="23"/>
    </location>
</feature>
<dbReference type="EMBL" id="FUWX01000045">
    <property type="protein sequence ID" value="SKA11607.1"/>
    <property type="molecule type" value="Genomic_DNA"/>
</dbReference>
<proteinExistence type="predicted"/>
<keyword evidence="3" id="KW-1185">Reference proteome</keyword>
<accession>A0A1T4R6T5</accession>